<sequence length="233" mass="27841">MSIEDLYDFECVPLNNEIDIDVLFEKMIEDGKEKEYTPIIVIDEKVGLLRKNIDMITKEYGSLENYREYCLTKYNEIDVNQFFDFRKSEISELLKELIDLEDDFYDYKHFRPIMNIDIFYEYNKVYIAKIPTIKPYEVFAYIPIGGFNDCPRDEEHIAIAKYWYEKHGIFPIAIGCDTVQYSIKNLTKDGKKFDDLCIELVFYCEDIIIQGYETLKALKDVLKRSTIVLFWWD</sequence>
<evidence type="ECO:0000259" key="1">
    <source>
        <dbReference type="Pfam" id="PF14062"/>
    </source>
</evidence>
<dbReference type="InterPro" id="IPR025349">
    <property type="entry name" value="DUF4253"/>
</dbReference>
<reference evidence="3" key="1">
    <citation type="submission" date="2014-07" db="EMBL/GenBank/DDBJ databases">
        <authorList>
            <person name="Monot Marc"/>
        </authorList>
    </citation>
    <scope>NUCLEOTIDE SEQUENCE</scope>
    <source>
        <strain evidence="4">7032989</strain>
        <strain evidence="2">7032994</strain>
    </source>
</reference>
<protein>
    <recommendedName>
        <fullName evidence="1">DUF4253 domain-containing protein</fullName>
    </recommendedName>
</protein>
<evidence type="ECO:0000313" key="4">
    <source>
        <dbReference type="EMBL" id="CDT41613.1"/>
    </source>
</evidence>
<gene>
    <name evidence="4" type="ORF">BN1095_470038</name>
    <name evidence="3" type="ORF">BN1096_620125</name>
    <name evidence="2" type="ORF">BN1097_250127</name>
</gene>
<dbReference type="EMBL" id="LK932516">
    <property type="protein sequence ID" value="CDS87608.1"/>
    <property type="molecule type" value="Genomic_DNA"/>
</dbReference>
<proteinExistence type="predicted"/>
<dbReference type="AlphaFoldDB" id="A0A069AAB2"/>
<evidence type="ECO:0000313" key="3">
    <source>
        <dbReference type="EMBL" id="CDS87608.1"/>
    </source>
</evidence>
<name>A0A069AAB2_CLODI</name>
<dbReference type="RefSeq" id="WP_021366690.1">
    <property type="nucleotide sequence ID" value="NZ_BBYB01000071.1"/>
</dbReference>
<feature type="domain" description="DUF4253" evidence="1">
    <location>
        <begin position="127"/>
        <end position="233"/>
    </location>
</feature>
<dbReference type="EMBL" id="LK933149">
    <property type="protein sequence ID" value="CDT41613.1"/>
    <property type="molecule type" value="Genomic_DNA"/>
</dbReference>
<evidence type="ECO:0000313" key="2">
    <source>
        <dbReference type="EMBL" id="CDS84257.1"/>
    </source>
</evidence>
<accession>A0A069AAB2</accession>
<dbReference type="EMBL" id="LK932360">
    <property type="protein sequence ID" value="CDS84257.1"/>
    <property type="molecule type" value="Genomic_DNA"/>
</dbReference>
<organism evidence="3">
    <name type="scientific">Clostridioides difficile</name>
    <name type="common">Peptoclostridium difficile</name>
    <dbReference type="NCBI Taxonomy" id="1496"/>
    <lineage>
        <taxon>Bacteria</taxon>
        <taxon>Bacillati</taxon>
        <taxon>Bacillota</taxon>
        <taxon>Clostridia</taxon>
        <taxon>Peptostreptococcales</taxon>
        <taxon>Peptostreptococcaceae</taxon>
        <taxon>Clostridioides</taxon>
    </lineage>
</organism>
<dbReference type="Pfam" id="PF14062">
    <property type="entry name" value="DUF4253"/>
    <property type="match status" value="1"/>
</dbReference>